<organism evidence="1 2">
    <name type="scientific">Mycetomoellerius zeteki</name>
    <dbReference type="NCBI Taxonomy" id="64791"/>
    <lineage>
        <taxon>Eukaryota</taxon>
        <taxon>Metazoa</taxon>
        <taxon>Ecdysozoa</taxon>
        <taxon>Arthropoda</taxon>
        <taxon>Hexapoda</taxon>
        <taxon>Insecta</taxon>
        <taxon>Pterygota</taxon>
        <taxon>Neoptera</taxon>
        <taxon>Endopterygota</taxon>
        <taxon>Hymenoptera</taxon>
        <taxon>Apocrita</taxon>
        <taxon>Aculeata</taxon>
        <taxon>Formicoidea</taxon>
        <taxon>Formicidae</taxon>
        <taxon>Myrmicinae</taxon>
        <taxon>Mycetomoellerius</taxon>
    </lineage>
</organism>
<reference evidence="1 2" key="1">
    <citation type="submission" date="2015-09" db="EMBL/GenBank/DDBJ databases">
        <title>Trachymyrmex zeteki WGS genome.</title>
        <authorList>
            <person name="Nygaard S."/>
            <person name="Hu H."/>
            <person name="Boomsma J."/>
            <person name="Zhang G."/>
        </authorList>
    </citation>
    <scope>NUCLEOTIDE SEQUENCE [LARGE SCALE GENOMIC DNA]</scope>
    <source>
        <strain evidence="1">Tzet28-1</strain>
        <tissue evidence="1">Whole body</tissue>
    </source>
</reference>
<dbReference type="Proteomes" id="UP000075809">
    <property type="component" value="Unassembled WGS sequence"/>
</dbReference>
<keyword evidence="2" id="KW-1185">Reference proteome</keyword>
<evidence type="ECO:0000313" key="1">
    <source>
        <dbReference type="EMBL" id="KYQ51731.1"/>
    </source>
</evidence>
<name>A0A151WVN1_9HYME</name>
<dbReference type="AlphaFoldDB" id="A0A151WVN1"/>
<evidence type="ECO:0000313" key="2">
    <source>
        <dbReference type="Proteomes" id="UP000075809"/>
    </source>
</evidence>
<protein>
    <submittedName>
        <fullName evidence="1">Uncharacterized protein</fullName>
    </submittedName>
</protein>
<proteinExistence type="predicted"/>
<sequence length="353" mass="41887">MDKLRFDFKMRGSSDGKTTILSLTSIGTPDGRTFAIPDEFQNTNLHKELITSQVFGRVKNSLKKRNQFRKIWITLIANLSKVYLDEDDNLLFEGYYLEEITEQETEKRPQITSDDTIKKLLEEVLENKQQKSEVQNLNKIAKDFMIEKCNGKNSNANQWINEFQKECERCKIEEDRKKIEILKFFLEKSSADWYSCMILKFTVESDWTEWKRNFCETFGSKGWSPIRYAFAFKYQIGSLLDYALKKEKLLLQVRKSIDKETLIDLIAIGLPNYVSDKIDRENLQETQDLYNEISKLEHLVEKKGKVYFDNKQKKQRKKNHAKYVRMQIKVNVFILNQIVDLEIKIKKIKMQNY</sequence>
<accession>A0A151WVN1</accession>
<gene>
    <name evidence="1" type="ORF">ALC60_09159</name>
</gene>
<dbReference type="EMBL" id="KQ982715">
    <property type="protein sequence ID" value="KYQ51731.1"/>
    <property type="molecule type" value="Genomic_DNA"/>
</dbReference>